<dbReference type="GO" id="GO:0004222">
    <property type="term" value="F:metalloendopeptidase activity"/>
    <property type="evidence" value="ECO:0007669"/>
    <property type="project" value="InterPro"/>
</dbReference>
<evidence type="ECO:0000256" key="3">
    <source>
        <dbReference type="ARBA" id="ARBA00022801"/>
    </source>
</evidence>
<dbReference type="Pfam" id="PF16491">
    <property type="entry name" value="Peptidase_M48_N"/>
    <property type="match status" value="1"/>
</dbReference>
<feature type="active site" evidence="6">
    <location>
        <position position="278"/>
    </location>
</feature>
<keyword evidence="1 8" id="KW-0645">Protease</keyword>
<feature type="active site" description="Proton donor" evidence="6">
    <location>
        <position position="353"/>
    </location>
</feature>
<evidence type="ECO:0000256" key="2">
    <source>
        <dbReference type="ARBA" id="ARBA00022723"/>
    </source>
</evidence>
<feature type="transmembrane region" description="Helical" evidence="9">
    <location>
        <begin position="101"/>
        <end position="120"/>
    </location>
</feature>
<dbReference type="Pfam" id="PF01435">
    <property type="entry name" value="Peptidase_M48"/>
    <property type="match status" value="1"/>
</dbReference>
<keyword evidence="9" id="KW-1133">Transmembrane helix</keyword>
<accession>A0A173Z9C6</accession>
<keyword evidence="4 7" id="KW-0862">Zinc</keyword>
<gene>
    <name evidence="12" type="ORF">CP373A1_08240</name>
</gene>
<dbReference type="GO" id="GO:0071586">
    <property type="term" value="P:CAAX-box protein processing"/>
    <property type="evidence" value="ECO:0007669"/>
    <property type="project" value="InterPro"/>
</dbReference>
<comment type="similarity">
    <text evidence="8">Belongs to the peptidase M48 family.</text>
</comment>
<evidence type="ECO:0000256" key="6">
    <source>
        <dbReference type="PIRSR" id="PIRSR627057-1"/>
    </source>
</evidence>
<protein>
    <recommendedName>
        <fullName evidence="14">Peptidase M48</fullName>
    </recommendedName>
</protein>
<sequence length="413" mass="47651">MKKFLLKTFLAFSLIFIFLFSMTMVLENKNKKALQSKVKVECEIRDGEIIIPQTPDKVAANYEFTKLYFYSGIVLSLILPILFYIYGGIGLIKRWNFRFKIVEGGILFIVYYLFNMILMFPKSLFSSFYRGRLVGLSNLGFLDFLKDYIVSDSIDLLISLPIVAIIYVIFLKRKSWYFLSAVILISVSLIGNYIYPYFDEAQNDLVPMEEGELKSKIIDLSKEAGIENLDIKVIPKSGETNSMNAYMTGINNSRRIVFWDTTLNGLSEKEVLSVAAHEMGHYKLNHIQKSTIISSLLTLMTLMLVHNLMRRFSTKDYRKIEKVPYILFILNVIGLLFSPIETAYSRKMEVEADTFAMEITNDGYTNGALEIKFIESNLTPVDVDPVIKWLAYDHPTCRERIELSNEFIKKKCE</sequence>
<evidence type="ECO:0000256" key="9">
    <source>
        <dbReference type="SAM" id="Phobius"/>
    </source>
</evidence>
<evidence type="ECO:0000256" key="7">
    <source>
        <dbReference type="PIRSR" id="PIRSR627057-2"/>
    </source>
</evidence>
<feature type="domain" description="CAAX prenyl protease 1 N-terminal" evidence="11">
    <location>
        <begin position="64"/>
        <end position="198"/>
    </location>
</feature>
<dbReference type="eggNOG" id="COG0501">
    <property type="taxonomic scope" value="Bacteria"/>
</dbReference>
<dbReference type="Gene3D" id="3.30.2010.10">
    <property type="entry name" value="Metalloproteases ('zincins'), catalytic domain"/>
    <property type="match status" value="1"/>
</dbReference>
<dbReference type="RefSeq" id="WP_027098159.1">
    <property type="nucleotide sequence ID" value="NZ_CYZW01000001.1"/>
</dbReference>
<evidence type="ECO:0000256" key="5">
    <source>
        <dbReference type="ARBA" id="ARBA00023049"/>
    </source>
</evidence>
<keyword evidence="13" id="KW-1185">Reference proteome</keyword>
<comment type="caution">
    <text evidence="12">The sequence shown here is derived from an EMBL/GenBank/DDBJ whole genome shotgun (WGS) entry which is preliminary data.</text>
</comment>
<dbReference type="Proteomes" id="UP000092714">
    <property type="component" value="Unassembled WGS sequence"/>
</dbReference>
<feature type="transmembrane region" description="Helical" evidence="9">
    <location>
        <begin position="148"/>
        <end position="170"/>
    </location>
</feature>
<comment type="cofactor">
    <cofactor evidence="7 8">
        <name>Zn(2+)</name>
        <dbReference type="ChEBI" id="CHEBI:29105"/>
    </cofactor>
    <text evidence="7 8">Binds 1 zinc ion per subunit.</text>
</comment>
<dbReference type="GeneID" id="42775985"/>
<feature type="transmembrane region" description="Helical" evidence="9">
    <location>
        <begin position="292"/>
        <end position="310"/>
    </location>
</feature>
<feature type="domain" description="Peptidase M48" evidence="10">
    <location>
        <begin position="208"/>
        <end position="402"/>
    </location>
</feature>
<evidence type="ECO:0008006" key="14">
    <source>
        <dbReference type="Google" id="ProtNLM"/>
    </source>
</evidence>
<evidence type="ECO:0000259" key="11">
    <source>
        <dbReference type="Pfam" id="PF16491"/>
    </source>
</evidence>
<feature type="transmembrane region" description="Helical" evidence="9">
    <location>
        <begin position="322"/>
        <end position="340"/>
    </location>
</feature>
<keyword evidence="2 7" id="KW-0479">Metal-binding</keyword>
<proteinExistence type="inferred from homology"/>
<keyword evidence="9" id="KW-0812">Transmembrane</keyword>
<feature type="binding site" evidence="7">
    <location>
        <position position="277"/>
    </location>
    <ligand>
        <name>Zn(2+)</name>
        <dbReference type="ChEBI" id="CHEBI:29105"/>
        <note>catalytic</note>
    </ligand>
</feature>
<feature type="transmembrane region" description="Helical" evidence="9">
    <location>
        <begin position="67"/>
        <end position="89"/>
    </location>
</feature>
<dbReference type="InterPro" id="IPR032456">
    <property type="entry name" value="Peptidase_M48_N"/>
</dbReference>
<organism evidence="12 13">
    <name type="scientific">Clostridium paraputrificum</name>
    <dbReference type="NCBI Taxonomy" id="29363"/>
    <lineage>
        <taxon>Bacteria</taxon>
        <taxon>Bacillati</taxon>
        <taxon>Bacillota</taxon>
        <taxon>Clostridia</taxon>
        <taxon>Eubacteriales</taxon>
        <taxon>Clostridiaceae</taxon>
        <taxon>Clostridium</taxon>
    </lineage>
</organism>
<dbReference type="InterPro" id="IPR027057">
    <property type="entry name" value="CAXX_Prtase_1"/>
</dbReference>
<dbReference type="InterPro" id="IPR001915">
    <property type="entry name" value="Peptidase_M48"/>
</dbReference>
<feature type="binding site" evidence="7">
    <location>
        <position position="281"/>
    </location>
    <ligand>
        <name>Zn(2+)</name>
        <dbReference type="ChEBI" id="CHEBI:29105"/>
        <note>catalytic</note>
    </ligand>
</feature>
<dbReference type="CDD" id="cd07343">
    <property type="entry name" value="M48A_Zmpste24p_like"/>
    <property type="match status" value="1"/>
</dbReference>
<dbReference type="GO" id="GO:0046872">
    <property type="term" value="F:metal ion binding"/>
    <property type="evidence" value="ECO:0007669"/>
    <property type="project" value="UniProtKB-KW"/>
</dbReference>
<evidence type="ECO:0000256" key="4">
    <source>
        <dbReference type="ARBA" id="ARBA00022833"/>
    </source>
</evidence>
<keyword evidence="5 8" id="KW-0482">Metalloprotease</keyword>
<evidence type="ECO:0000256" key="8">
    <source>
        <dbReference type="RuleBase" id="RU003983"/>
    </source>
</evidence>
<evidence type="ECO:0000313" key="12">
    <source>
        <dbReference type="EMBL" id="OBY10495.1"/>
    </source>
</evidence>
<feature type="binding site" evidence="7">
    <location>
        <position position="349"/>
    </location>
    <ligand>
        <name>Zn(2+)</name>
        <dbReference type="ChEBI" id="CHEBI:29105"/>
        <note>catalytic</note>
    </ligand>
</feature>
<evidence type="ECO:0000256" key="1">
    <source>
        <dbReference type="ARBA" id="ARBA00022670"/>
    </source>
</evidence>
<evidence type="ECO:0000313" key="13">
    <source>
        <dbReference type="Proteomes" id="UP000092714"/>
    </source>
</evidence>
<keyword evidence="3 8" id="KW-0378">Hydrolase</keyword>
<dbReference type="EMBL" id="MAPZ01000019">
    <property type="protein sequence ID" value="OBY10495.1"/>
    <property type="molecule type" value="Genomic_DNA"/>
</dbReference>
<name>A0A173Z9C6_9CLOT</name>
<keyword evidence="9" id="KW-0472">Membrane</keyword>
<dbReference type="AlphaFoldDB" id="A0A173Z9C6"/>
<evidence type="ECO:0000259" key="10">
    <source>
        <dbReference type="Pfam" id="PF01435"/>
    </source>
</evidence>
<feature type="transmembrane region" description="Helical" evidence="9">
    <location>
        <begin position="177"/>
        <end position="198"/>
    </location>
</feature>
<reference evidence="12 13" key="1">
    <citation type="submission" date="2016-06" db="EMBL/GenBank/DDBJ databases">
        <authorList>
            <person name="Kjaerup R.B."/>
            <person name="Dalgaard T.S."/>
            <person name="Juul-Madsen H.R."/>
        </authorList>
    </citation>
    <scope>NUCLEOTIDE SEQUENCE [LARGE SCALE GENOMIC DNA]</scope>
    <source>
        <strain evidence="12 13">373-A1</strain>
    </source>
</reference>
<dbReference type="PANTHER" id="PTHR10120">
    <property type="entry name" value="CAAX PRENYL PROTEASE 1"/>
    <property type="match status" value="1"/>
</dbReference>